<evidence type="ECO:0000313" key="1">
    <source>
        <dbReference type="EMBL" id="KUG17028.1"/>
    </source>
</evidence>
<dbReference type="EMBL" id="LNQE01001468">
    <property type="protein sequence ID" value="KUG17028.1"/>
    <property type="molecule type" value="Genomic_DNA"/>
</dbReference>
<organism evidence="1">
    <name type="scientific">hydrocarbon metagenome</name>
    <dbReference type="NCBI Taxonomy" id="938273"/>
    <lineage>
        <taxon>unclassified sequences</taxon>
        <taxon>metagenomes</taxon>
        <taxon>ecological metagenomes</taxon>
    </lineage>
</organism>
<name>A0A0W8F834_9ZZZZ</name>
<accession>A0A0W8F834</accession>
<dbReference type="AlphaFoldDB" id="A0A0W8F834"/>
<reference evidence="1" key="1">
    <citation type="journal article" date="2015" name="Proc. Natl. Acad. Sci. U.S.A.">
        <title>Networks of energetic and metabolic interactions define dynamics in microbial communities.</title>
        <authorList>
            <person name="Embree M."/>
            <person name="Liu J.K."/>
            <person name="Al-Bassam M.M."/>
            <person name="Zengler K."/>
        </authorList>
    </citation>
    <scope>NUCLEOTIDE SEQUENCE</scope>
</reference>
<sequence>MLSLSLMQSFQRRLLQPGKILATKLPLVSHVAARQEDGQGQTAQNATMLWQIFSSEAIVPAQDCRSCTASARGNGGMSQKSAGASLCLRVVMSTPQPPVMDRISVRSSAASVPSSTIRAWRLLKAIRAASKAPVRGSTP</sequence>
<gene>
    <name evidence="1" type="ORF">ASZ90_013289</name>
</gene>
<comment type="caution">
    <text evidence="1">The sequence shown here is derived from an EMBL/GenBank/DDBJ whole genome shotgun (WGS) entry which is preliminary data.</text>
</comment>
<protein>
    <submittedName>
        <fullName evidence="1">Uncharacterized protein</fullName>
    </submittedName>
</protein>
<proteinExistence type="predicted"/>